<feature type="compositionally biased region" description="Low complexity" evidence="1">
    <location>
        <begin position="157"/>
        <end position="172"/>
    </location>
</feature>
<feature type="region of interest" description="Disordered" evidence="1">
    <location>
        <begin position="1"/>
        <end position="172"/>
    </location>
</feature>
<dbReference type="EMBL" id="CP017829">
    <property type="protein sequence ID" value="APA16205.1"/>
    <property type="molecule type" value="Genomic_DNA"/>
</dbReference>
<protein>
    <recommendedName>
        <fullName evidence="4">Involucrin repeat protein</fullName>
    </recommendedName>
</protein>
<proteinExistence type="predicted"/>
<evidence type="ECO:0008006" key="4">
    <source>
        <dbReference type="Google" id="ProtNLM"/>
    </source>
</evidence>
<evidence type="ECO:0000313" key="2">
    <source>
        <dbReference type="EMBL" id="APA16205.1"/>
    </source>
</evidence>
<feature type="compositionally biased region" description="Low complexity" evidence="1">
    <location>
        <begin position="94"/>
        <end position="132"/>
    </location>
</feature>
<feature type="compositionally biased region" description="Basic and acidic residues" evidence="1">
    <location>
        <begin position="1"/>
        <end position="10"/>
    </location>
</feature>
<feature type="compositionally biased region" description="Pro residues" evidence="1">
    <location>
        <begin position="133"/>
        <end position="142"/>
    </location>
</feature>
<organism evidence="2 3">
    <name type="scientific">Sclerotinia sclerotiorum (strain ATCC 18683 / 1980 / Ss-1)</name>
    <name type="common">White mold</name>
    <name type="synonym">Whetzelinia sclerotiorum</name>
    <dbReference type="NCBI Taxonomy" id="665079"/>
    <lineage>
        <taxon>Eukaryota</taxon>
        <taxon>Fungi</taxon>
        <taxon>Dikarya</taxon>
        <taxon>Ascomycota</taxon>
        <taxon>Pezizomycotina</taxon>
        <taxon>Leotiomycetes</taxon>
        <taxon>Helotiales</taxon>
        <taxon>Sclerotiniaceae</taxon>
        <taxon>Sclerotinia</taxon>
    </lineage>
</organism>
<evidence type="ECO:0000313" key="3">
    <source>
        <dbReference type="Proteomes" id="UP000177798"/>
    </source>
</evidence>
<dbReference type="AlphaFoldDB" id="A0A1D9QMN9"/>
<gene>
    <name evidence="2" type="ORF">sscle_16g109750</name>
</gene>
<reference evidence="3" key="1">
    <citation type="journal article" date="2017" name="Genome Biol. Evol.">
        <title>The complete genome sequence of the phytopathogenic fungus Sclerotinia sclerotiorum reveals insights into the genome architecture of broad host range pathogens.</title>
        <authorList>
            <person name="Derbyshire M."/>
            <person name="Denton-Giles M."/>
            <person name="Hegedus D."/>
            <person name="Seifbarghy S."/>
            <person name="Rollins J."/>
            <person name="van Kan J."/>
            <person name="Seidl M.F."/>
            <person name="Faino L."/>
            <person name="Mbengue M."/>
            <person name="Navaud O."/>
            <person name="Raffaele S."/>
            <person name="Hammond-Kosack K."/>
            <person name="Heard S."/>
            <person name="Oliver R."/>
        </authorList>
    </citation>
    <scope>NUCLEOTIDE SEQUENCE [LARGE SCALE GENOMIC DNA]</scope>
    <source>
        <strain evidence="3">ATCC 18683 / 1980 / Ss-1</strain>
    </source>
</reference>
<sequence>MSSRDRESREKKHLPKSTSTRIDLSNPLAHRAAPTSGYTSTSMMAEDYDFSTSNYIPNTSQSHPQFQSQSQSSSEISAPPRVRLSHPHSHIKSTNHSTAESSRSSSPISSNLHPRSRSRSPSQSQSQSQSQTPSPPIPPQHPNPTTHEPQEFPPLSHPSSPSPSTQISTPPSQLKTLTTTLHHTRETLYSLQTIHSTLQNNYLTLDTQHRHLRSTHANCPSNSEVQSRIAALMLDRDAFREAYNEAMGEMRGKDEEIMELRGQVRGLKEWVSSCGRGGVGGEQVTDEVVKERMQWIGNALQNWVIMNFRRGRIDLDKAPDEVRQQLEQWVPMYQHLATSSKINFIQSLVSSLLVYDIFQAYFIGLPKQQAVELAQTERTLSSYGSEDAMNQWRSTTLGILLKEAPEKLKSDTATIVNTFVAQLNSLLDPICDVPSSEARDQSLKTIIHSAIDLSRLLRVQKAVFSIMMPVIEGHQRLMFDEERMEDIGGEDEDTLNEREISCVTFPGIVKAGDENGERSYLVNIVAKMKVLCAPD</sequence>
<feature type="compositionally biased region" description="Low complexity" evidence="1">
    <location>
        <begin position="60"/>
        <end position="77"/>
    </location>
</feature>
<name>A0A1D9QMN9_SCLS1</name>
<feature type="compositionally biased region" description="Basic residues" evidence="1">
    <location>
        <begin position="83"/>
        <end position="93"/>
    </location>
</feature>
<accession>A0A1D9QMN9</accession>
<feature type="compositionally biased region" description="Polar residues" evidence="1">
    <location>
        <begin position="50"/>
        <end position="59"/>
    </location>
</feature>
<dbReference type="Proteomes" id="UP000177798">
    <property type="component" value="Chromosome 16"/>
</dbReference>
<evidence type="ECO:0000256" key="1">
    <source>
        <dbReference type="SAM" id="MobiDB-lite"/>
    </source>
</evidence>
<dbReference type="OrthoDB" id="5328813at2759"/>
<dbReference type="VEuPathDB" id="FungiDB:sscle_16g109750"/>